<keyword evidence="2" id="KW-0812">Transmembrane</keyword>
<evidence type="ECO:0000313" key="3">
    <source>
        <dbReference type="EMBL" id="KAK1276954.1"/>
    </source>
</evidence>
<keyword evidence="4" id="KW-1185">Reference proteome</keyword>
<dbReference type="Proteomes" id="UP001179952">
    <property type="component" value="Unassembled WGS sequence"/>
</dbReference>
<sequence>MNPSRALLRTLSSSHTHKCLSQALPALGSSMKSMSTSVNRRKKGTKEPPPSDVDELGGPMVHHAQEPQKPASGWIQPRQIPRQVSTEREGVSDQYPAKVNSHSVSETDPDTVIMKLESLTSNRETARKAQENVPRGIAGNGVSWDDLVINPHSWRDMRMDKLNGKVHPKYPDFKNKDTKKGLWLSSAPGWVLPKLEGLVFEVQNKTFSETKKERVEPTDKSVQGSISWTDLVKNPHQWRDKRTDKLNGPVSDFYFSQLIILLCLGMQFLYLFLCR</sequence>
<dbReference type="AlphaFoldDB" id="A0AAV9BL42"/>
<evidence type="ECO:0000256" key="2">
    <source>
        <dbReference type="SAM" id="Phobius"/>
    </source>
</evidence>
<reference evidence="3" key="1">
    <citation type="journal article" date="2023" name="Nat. Commun.">
        <title>Diploid and tetraploid genomes of Acorus and the evolution of monocots.</title>
        <authorList>
            <person name="Ma L."/>
            <person name="Liu K.W."/>
            <person name="Li Z."/>
            <person name="Hsiao Y.Y."/>
            <person name="Qi Y."/>
            <person name="Fu T."/>
            <person name="Tang G.D."/>
            <person name="Zhang D."/>
            <person name="Sun W.H."/>
            <person name="Liu D.K."/>
            <person name="Li Y."/>
            <person name="Chen G.Z."/>
            <person name="Liu X.D."/>
            <person name="Liao X.Y."/>
            <person name="Jiang Y.T."/>
            <person name="Yu X."/>
            <person name="Hao Y."/>
            <person name="Huang J."/>
            <person name="Zhao X.W."/>
            <person name="Ke S."/>
            <person name="Chen Y.Y."/>
            <person name="Wu W.L."/>
            <person name="Hsu J.L."/>
            <person name="Lin Y.F."/>
            <person name="Huang M.D."/>
            <person name="Li C.Y."/>
            <person name="Huang L."/>
            <person name="Wang Z.W."/>
            <person name="Zhao X."/>
            <person name="Zhong W.Y."/>
            <person name="Peng D.H."/>
            <person name="Ahmad S."/>
            <person name="Lan S."/>
            <person name="Zhang J.S."/>
            <person name="Tsai W.C."/>
            <person name="Van de Peer Y."/>
            <person name="Liu Z.J."/>
        </authorList>
    </citation>
    <scope>NUCLEOTIDE SEQUENCE</scope>
    <source>
        <strain evidence="3">SCP</strain>
    </source>
</reference>
<comment type="caution">
    <text evidence="3">The sequence shown here is derived from an EMBL/GenBank/DDBJ whole genome shotgun (WGS) entry which is preliminary data.</text>
</comment>
<reference evidence="3" key="2">
    <citation type="submission" date="2023-06" db="EMBL/GenBank/DDBJ databases">
        <authorList>
            <person name="Ma L."/>
            <person name="Liu K.-W."/>
            <person name="Li Z."/>
            <person name="Hsiao Y.-Y."/>
            <person name="Qi Y."/>
            <person name="Fu T."/>
            <person name="Tang G."/>
            <person name="Zhang D."/>
            <person name="Sun W.-H."/>
            <person name="Liu D.-K."/>
            <person name="Li Y."/>
            <person name="Chen G.-Z."/>
            <person name="Liu X.-D."/>
            <person name="Liao X.-Y."/>
            <person name="Jiang Y.-T."/>
            <person name="Yu X."/>
            <person name="Hao Y."/>
            <person name="Huang J."/>
            <person name="Zhao X.-W."/>
            <person name="Ke S."/>
            <person name="Chen Y.-Y."/>
            <person name="Wu W.-L."/>
            <person name="Hsu J.-L."/>
            <person name="Lin Y.-F."/>
            <person name="Huang M.-D."/>
            <person name="Li C.-Y."/>
            <person name="Huang L."/>
            <person name="Wang Z.-W."/>
            <person name="Zhao X."/>
            <person name="Zhong W.-Y."/>
            <person name="Peng D.-H."/>
            <person name="Ahmad S."/>
            <person name="Lan S."/>
            <person name="Zhang J.-S."/>
            <person name="Tsai W.-C."/>
            <person name="Van De Peer Y."/>
            <person name="Liu Z.-J."/>
        </authorList>
    </citation>
    <scope>NUCLEOTIDE SEQUENCE</scope>
    <source>
        <strain evidence="3">SCP</strain>
        <tissue evidence="3">Leaves</tissue>
    </source>
</reference>
<evidence type="ECO:0000313" key="4">
    <source>
        <dbReference type="Proteomes" id="UP001179952"/>
    </source>
</evidence>
<gene>
    <name evidence="3" type="ORF">QJS04_geneDACA004039</name>
</gene>
<feature type="region of interest" description="Disordered" evidence="1">
    <location>
        <begin position="23"/>
        <end position="106"/>
    </location>
</feature>
<feature type="transmembrane region" description="Helical" evidence="2">
    <location>
        <begin position="253"/>
        <end position="273"/>
    </location>
</feature>
<evidence type="ECO:0000256" key="1">
    <source>
        <dbReference type="SAM" id="MobiDB-lite"/>
    </source>
</evidence>
<name>A0AAV9BL42_ACOGR</name>
<keyword evidence="2" id="KW-1133">Transmembrane helix</keyword>
<proteinExistence type="predicted"/>
<keyword evidence="2" id="KW-0472">Membrane</keyword>
<organism evidence="3 4">
    <name type="scientific">Acorus gramineus</name>
    <name type="common">Dwarf sweet flag</name>
    <dbReference type="NCBI Taxonomy" id="55184"/>
    <lineage>
        <taxon>Eukaryota</taxon>
        <taxon>Viridiplantae</taxon>
        <taxon>Streptophyta</taxon>
        <taxon>Embryophyta</taxon>
        <taxon>Tracheophyta</taxon>
        <taxon>Spermatophyta</taxon>
        <taxon>Magnoliopsida</taxon>
        <taxon>Liliopsida</taxon>
        <taxon>Acoraceae</taxon>
        <taxon>Acorus</taxon>
    </lineage>
</organism>
<protein>
    <submittedName>
        <fullName evidence="3">Uncharacterized protein</fullName>
    </submittedName>
</protein>
<accession>A0AAV9BL42</accession>
<dbReference type="EMBL" id="JAUJYN010000003">
    <property type="protein sequence ID" value="KAK1276954.1"/>
    <property type="molecule type" value="Genomic_DNA"/>
</dbReference>